<evidence type="ECO:0000313" key="9">
    <source>
        <dbReference type="Proteomes" id="UP000240493"/>
    </source>
</evidence>
<organism evidence="8 9">
    <name type="scientific">Trichoderma asperellum (strain ATCC 204424 / CBS 433.97 / NBRC 101777)</name>
    <dbReference type="NCBI Taxonomy" id="1042311"/>
    <lineage>
        <taxon>Eukaryota</taxon>
        <taxon>Fungi</taxon>
        <taxon>Dikarya</taxon>
        <taxon>Ascomycota</taxon>
        <taxon>Pezizomycotina</taxon>
        <taxon>Sordariomycetes</taxon>
        <taxon>Hypocreomycetidae</taxon>
        <taxon>Hypocreales</taxon>
        <taxon>Hypocreaceae</taxon>
        <taxon>Trichoderma</taxon>
    </lineage>
</organism>
<feature type="binding site" evidence="6">
    <location>
        <begin position="244"/>
        <end position="247"/>
    </location>
    <ligand>
        <name>substrate</name>
    </ligand>
</feature>
<dbReference type="Gene3D" id="3.90.1300.10">
    <property type="entry name" value="Amidase signature (AS) domain"/>
    <property type="match status" value="1"/>
</dbReference>
<feature type="active site" description="Charge relay system" evidence="5">
    <location>
        <position position="223"/>
    </location>
</feature>
<protein>
    <recommendedName>
        <fullName evidence="3">amidase</fullName>
        <ecNumber evidence="3">3.5.1.4</ecNumber>
    </recommendedName>
</protein>
<dbReference type="SUPFAM" id="SSF75304">
    <property type="entry name" value="Amidase signature (AS) enzymes"/>
    <property type="match status" value="1"/>
</dbReference>
<dbReference type="STRING" id="1042311.A0A2T3ZM97"/>
<feature type="active site" description="Acyl-ester intermediate" evidence="5">
    <location>
        <position position="247"/>
    </location>
</feature>
<dbReference type="InterPro" id="IPR036928">
    <property type="entry name" value="AS_sf"/>
</dbReference>
<dbReference type="EMBL" id="KZ679256">
    <property type="protein sequence ID" value="PTB45916.1"/>
    <property type="molecule type" value="Genomic_DNA"/>
</dbReference>
<dbReference type="AlphaFoldDB" id="A0A2T3ZM97"/>
<dbReference type="Pfam" id="PF01425">
    <property type="entry name" value="Amidase"/>
    <property type="match status" value="1"/>
</dbReference>
<keyword evidence="9" id="KW-1185">Reference proteome</keyword>
<dbReference type="Proteomes" id="UP000240493">
    <property type="component" value="Unassembled WGS sequence"/>
</dbReference>
<evidence type="ECO:0000256" key="3">
    <source>
        <dbReference type="ARBA" id="ARBA00012922"/>
    </source>
</evidence>
<evidence type="ECO:0000256" key="2">
    <source>
        <dbReference type="ARBA" id="ARBA00009199"/>
    </source>
</evidence>
<evidence type="ECO:0000256" key="6">
    <source>
        <dbReference type="PIRSR" id="PIRSR001221-2"/>
    </source>
</evidence>
<keyword evidence="4" id="KW-0378">Hydrolase</keyword>
<proteinExistence type="inferred from homology"/>
<feature type="active site" description="Charge relay system" evidence="5">
    <location>
        <position position="147"/>
    </location>
</feature>
<sequence length="548" mass="60099">MQVSNARTDKDEAYWTVKAAVKRNSVLRKIPMDWLLTSDIIQAVSETSTQNVLDLPRTCGILTQKEIDITEKHDATDLIEKLASAELSSEEVTVAFCKRAAIAQQLTHCLTEIFFEEAIAQAKEYDAYLASHGRPNKAFHGLPISVKESFSIKGVDTTLGFVSWISNPPKSDNAALVEILLREGAVLYCKTNIPTTMMTADSENNIFLRTLNPYNLCLTAGGSSGGEGSLVAQRGSILGIGTDIAGSVRIPAAMNGVYGFKPTACRIPYGGQSGAGRSGMFGILPAAGPLAHSVRDLKLLTRTVFNNNPWELDETAIAAPYRDLPVKSSPLRLGVITEDNERPLHPTIMRALMTAQMKLKEAGHSLVSLDSLLPETLYSVTRLAWRYFGLDASKTAMKHIQASGEPVIKSISTTSFSDMKDQVLTLNDVFELNVQRRNLQAGYRKIMVENGLDAILMPSYQSPAPKHDTYGFPIYTVLANVLDWPAGVIPYMKGDFSLDKEFVRDVPYEPSYVPENVKEVPGSLQVMGKPFCDEELIEIMSVVDKILA</sequence>
<dbReference type="PROSITE" id="PS00571">
    <property type="entry name" value="AMIDASES"/>
    <property type="match status" value="1"/>
</dbReference>
<name>A0A2T3ZM97_TRIA4</name>
<dbReference type="InterPro" id="IPR023631">
    <property type="entry name" value="Amidase_dom"/>
</dbReference>
<accession>A0A2T3ZM97</accession>
<dbReference type="GO" id="GO:0004040">
    <property type="term" value="F:amidase activity"/>
    <property type="evidence" value="ECO:0007669"/>
    <property type="project" value="UniProtKB-EC"/>
</dbReference>
<evidence type="ECO:0000256" key="4">
    <source>
        <dbReference type="ARBA" id="ARBA00022801"/>
    </source>
</evidence>
<dbReference type="PANTHER" id="PTHR46072:SF5">
    <property type="entry name" value="GENERAL AMIDASE-C"/>
    <property type="match status" value="1"/>
</dbReference>
<evidence type="ECO:0000256" key="5">
    <source>
        <dbReference type="PIRSR" id="PIRSR001221-1"/>
    </source>
</evidence>
<reference evidence="8 9" key="1">
    <citation type="submission" date="2016-07" db="EMBL/GenBank/DDBJ databases">
        <title>Multiple horizontal gene transfer events from other fungi enriched the ability of initially mycotrophic Trichoderma (Ascomycota) to feed on dead plant biomass.</title>
        <authorList>
            <consortium name="DOE Joint Genome Institute"/>
            <person name="Aerts A."/>
            <person name="Atanasova L."/>
            <person name="Chenthamara K."/>
            <person name="Zhang J."/>
            <person name="Grujic M."/>
            <person name="Henrissat B."/>
            <person name="Kuo A."/>
            <person name="Salamov A."/>
            <person name="Lipzen A."/>
            <person name="Labutti K."/>
            <person name="Barry K."/>
            <person name="Miao Y."/>
            <person name="Rahimi M.J."/>
            <person name="Shen Q."/>
            <person name="Grigoriev I.V."/>
            <person name="Kubicek C.P."/>
            <person name="Druzhinina I.S."/>
        </authorList>
    </citation>
    <scope>NUCLEOTIDE SEQUENCE [LARGE SCALE GENOMIC DNA]</scope>
    <source>
        <strain evidence="8 9">CBS 433.97</strain>
    </source>
</reference>
<dbReference type="OrthoDB" id="6428749at2759"/>
<comment type="similarity">
    <text evidence="2">Belongs to the amidase family.</text>
</comment>
<gene>
    <name evidence="8" type="ORF">M441DRAFT_63238</name>
</gene>
<dbReference type="PIRSF" id="PIRSF001221">
    <property type="entry name" value="Amidase_fungi"/>
    <property type="match status" value="1"/>
</dbReference>
<dbReference type="EC" id="3.5.1.4" evidence="3"/>
<evidence type="ECO:0000313" key="8">
    <source>
        <dbReference type="EMBL" id="PTB45916.1"/>
    </source>
</evidence>
<evidence type="ECO:0000256" key="1">
    <source>
        <dbReference type="ARBA" id="ARBA00001311"/>
    </source>
</evidence>
<comment type="catalytic activity">
    <reaction evidence="1">
        <text>a monocarboxylic acid amide + H2O = a monocarboxylate + NH4(+)</text>
        <dbReference type="Rhea" id="RHEA:12020"/>
        <dbReference type="ChEBI" id="CHEBI:15377"/>
        <dbReference type="ChEBI" id="CHEBI:28938"/>
        <dbReference type="ChEBI" id="CHEBI:35757"/>
        <dbReference type="ChEBI" id="CHEBI:83628"/>
        <dbReference type="EC" id="3.5.1.4"/>
    </reaction>
</comment>
<evidence type="ECO:0000259" key="7">
    <source>
        <dbReference type="Pfam" id="PF01425"/>
    </source>
</evidence>
<feature type="binding site" evidence="6">
    <location>
        <position position="223"/>
    </location>
    <ligand>
        <name>substrate</name>
    </ligand>
</feature>
<feature type="binding site" evidence="6">
    <location>
        <position position="197"/>
    </location>
    <ligand>
        <name>substrate</name>
    </ligand>
</feature>
<feature type="domain" description="Amidase" evidence="7">
    <location>
        <begin position="91"/>
        <end position="536"/>
    </location>
</feature>
<dbReference type="PANTHER" id="PTHR46072">
    <property type="entry name" value="AMIDASE-RELATED-RELATED"/>
    <property type="match status" value="1"/>
</dbReference>
<dbReference type="InterPro" id="IPR020556">
    <property type="entry name" value="Amidase_CS"/>
</dbReference>